<protein>
    <submittedName>
        <fullName evidence="2">Uncharacterized protein</fullName>
    </submittedName>
</protein>
<name>Q2F9U9_9VIBR</name>
<keyword evidence="1" id="KW-1133">Transmembrane helix</keyword>
<feature type="transmembrane region" description="Helical" evidence="1">
    <location>
        <begin position="40"/>
        <end position="59"/>
    </location>
</feature>
<evidence type="ECO:0000256" key="1">
    <source>
        <dbReference type="SAM" id="Phobius"/>
    </source>
</evidence>
<reference evidence="2" key="1">
    <citation type="journal article" date="2006" name="BMC Evol. Biol.">
        <title>Recovery and evolutionary analysis of complete integron gene cassette arrays from Vibrio.</title>
        <authorList>
            <person name="Boucher Y."/>
            <person name="Nesbo C.L."/>
            <person name="Joss M.J."/>
            <person name="Robinson A."/>
            <person name="Mabbutt B.C."/>
            <person name="Gillings M.R."/>
            <person name="Doolittle W.F."/>
            <person name="Stokes H.W."/>
        </authorList>
    </citation>
    <scope>NUCLEOTIDE SEQUENCE</scope>
    <source>
        <strain evidence="2">DAT722</strain>
    </source>
</reference>
<proteinExistence type="predicted"/>
<dbReference type="AlphaFoldDB" id="Q2F9U9"/>
<sequence length="246" mass="28067">MRHRVNKKVRCLTCSSLIPGNSKKCVACGSYQDFRRFIDIGNTSISLLIAFLTLTLLVFDRANELYTNYQTEKAAIDVNRNLYSISKNDLVIMYSNHGYSDAVLPQGVICILPLAKQDSYFDKQTLFSSSSFASIQNDEVEREFVYSYVASNDLSELVLPSGQTRLVKYKYHELVPVKTSSETTDAEDYLSYCSVSIDNVNGLAESEVQPYIDVYNRRVVRLRPLDVFLLQKNLRHWVDTEEGIVH</sequence>
<dbReference type="EMBL" id="DQ139261">
    <property type="protein sequence ID" value="ABA55922.1"/>
    <property type="molecule type" value="Genomic_DNA"/>
</dbReference>
<keyword evidence="1" id="KW-0812">Transmembrane</keyword>
<accession>Q2F9U9</accession>
<keyword evidence="1" id="KW-0472">Membrane</keyword>
<organism evidence="2">
    <name type="scientific">Vibrio sp. DAT722</name>
    <dbReference type="NCBI Taxonomy" id="344879"/>
    <lineage>
        <taxon>Bacteria</taxon>
        <taxon>Pseudomonadati</taxon>
        <taxon>Pseudomonadota</taxon>
        <taxon>Gammaproteobacteria</taxon>
        <taxon>Vibrionales</taxon>
        <taxon>Vibrionaceae</taxon>
        <taxon>Vibrio</taxon>
    </lineage>
</organism>
<evidence type="ECO:0000313" key="2">
    <source>
        <dbReference type="EMBL" id="ABA55922.1"/>
    </source>
</evidence>